<organism evidence="3 4">
    <name type="scientific">Dendrothele bispora (strain CBS 962.96)</name>
    <dbReference type="NCBI Taxonomy" id="1314807"/>
    <lineage>
        <taxon>Eukaryota</taxon>
        <taxon>Fungi</taxon>
        <taxon>Dikarya</taxon>
        <taxon>Basidiomycota</taxon>
        <taxon>Agaricomycotina</taxon>
        <taxon>Agaricomycetes</taxon>
        <taxon>Agaricomycetidae</taxon>
        <taxon>Agaricales</taxon>
        <taxon>Agaricales incertae sedis</taxon>
        <taxon>Dendrothele</taxon>
    </lineage>
</organism>
<dbReference type="InterPro" id="IPR015943">
    <property type="entry name" value="WD40/YVTN_repeat-like_dom_sf"/>
</dbReference>
<dbReference type="Gene3D" id="2.130.10.10">
    <property type="entry name" value="YVTN repeat-like/Quinoprotein amine dehydrogenase"/>
    <property type="match status" value="1"/>
</dbReference>
<reference evidence="3 4" key="1">
    <citation type="journal article" date="2019" name="Nat. Ecol. Evol.">
        <title>Megaphylogeny resolves global patterns of mushroom evolution.</title>
        <authorList>
            <person name="Varga T."/>
            <person name="Krizsan K."/>
            <person name="Foldi C."/>
            <person name="Dima B."/>
            <person name="Sanchez-Garcia M."/>
            <person name="Sanchez-Ramirez S."/>
            <person name="Szollosi G.J."/>
            <person name="Szarkandi J.G."/>
            <person name="Papp V."/>
            <person name="Albert L."/>
            <person name="Andreopoulos W."/>
            <person name="Angelini C."/>
            <person name="Antonin V."/>
            <person name="Barry K.W."/>
            <person name="Bougher N.L."/>
            <person name="Buchanan P."/>
            <person name="Buyck B."/>
            <person name="Bense V."/>
            <person name="Catcheside P."/>
            <person name="Chovatia M."/>
            <person name="Cooper J."/>
            <person name="Damon W."/>
            <person name="Desjardin D."/>
            <person name="Finy P."/>
            <person name="Geml J."/>
            <person name="Haridas S."/>
            <person name="Hughes K."/>
            <person name="Justo A."/>
            <person name="Karasinski D."/>
            <person name="Kautmanova I."/>
            <person name="Kiss B."/>
            <person name="Kocsube S."/>
            <person name="Kotiranta H."/>
            <person name="LaButti K.M."/>
            <person name="Lechner B.E."/>
            <person name="Liimatainen K."/>
            <person name="Lipzen A."/>
            <person name="Lukacs Z."/>
            <person name="Mihaltcheva S."/>
            <person name="Morgado L.N."/>
            <person name="Niskanen T."/>
            <person name="Noordeloos M.E."/>
            <person name="Ohm R.A."/>
            <person name="Ortiz-Santana B."/>
            <person name="Ovrebo C."/>
            <person name="Racz N."/>
            <person name="Riley R."/>
            <person name="Savchenko A."/>
            <person name="Shiryaev A."/>
            <person name="Soop K."/>
            <person name="Spirin V."/>
            <person name="Szebenyi C."/>
            <person name="Tomsovsky M."/>
            <person name="Tulloss R.E."/>
            <person name="Uehling J."/>
            <person name="Grigoriev I.V."/>
            <person name="Vagvolgyi C."/>
            <person name="Papp T."/>
            <person name="Martin F.M."/>
            <person name="Miettinen O."/>
            <person name="Hibbett D.S."/>
            <person name="Nagy L.G."/>
        </authorList>
    </citation>
    <scope>NUCLEOTIDE SEQUENCE [LARGE SCALE GENOMIC DNA]</scope>
    <source>
        <strain evidence="3 4">CBS 962.96</strain>
    </source>
</reference>
<dbReference type="SUPFAM" id="SSF75011">
    <property type="entry name" value="3-carboxy-cis,cis-mucoante lactonizing enzyme"/>
    <property type="match status" value="1"/>
</dbReference>
<dbReference type="OrthoDB" id="10006285at2759"/>
<dbReference type="Proteomes" id="UP000297245">
    <property type="component" value="Unassembled WGS sequence"/>
</dbReference>
<feature type="non-terminal residue" evidence="3">
    <location>
        <position position="1"/>
    </location>
</feature>
<name>A0A4S8M616_DENBC</name>
<evidence type="ECO:0000256" key="2">
    <source>
        <dbReference type="SAM" id="MobiDB-lite"/>
    </source>
</evidence>
<gene>
    <name evidence="3" type="ORF">K435DRAFT_965340</name>
</gene>
<proteinExistence type="inferred from homology"/>
<dbReference type="EMBL" id="ML179150">
    <property type="protein sequence ID" value="THU97699.1"/>
    <property type="molecule type" value="Genomic_DNA"/>
</dbReference>
<feature type="region of interest" description="Disordered" evidence="2">
    <location>
        <begin position="136"/>
        <end position="156"/>
    </location>
</feature>
<evidence type="ECO:0000313" key="4">
    <source>
        <dbReference type="Proteomes" id="UP000297245"/>
    </source>
</evidence>
<dbReference type="PANTHER" id="PTHR30344:SF1">
    <property type="entry name" value="6-PHOSPHOGLUCONOLACTONASE"/>
    <property type="match status" value="1"/>
</dbReference>
<dbReference type="InterPro" id="IPR050282">
    <property type="entry name" value="Cycloisomerase_2"/>
</dbReference>
<dbReference type="PANTHER" id="PTHR30344">
    <property type="entry name" value="6-PHOSPHOGLUCONOLACTONASE-RELATED"/>
    <property type="match status" value="1"/>
</dbReference>
<dbReference type="Pfam" id="PF10282">
    <property type="entry name" value="Lactonase"/>
    <property type="match status" value="1"/>
</dbReference>
<accession>A0A4S8M616</accession>
<evidence type="ECO:0008006" key="5">
    <source>
        <dbReference type="Google" id="ProtNLM"/>
    </source>
</evidence>
<evidence type="ECO:0000256" key="1">
    <source>
        <dbReference type="ARBA" id="ARBA00005564"/>
    </source>
</evidence>
<comment type="similarity">
    <text evidence="1">Belongs to the cycloisomerase 2 family.</text>
</comment>
<evidence type="ECO:0000313" key="3">
    <source>
        <dbReference type="EMBL" id="THU97699.1"/>
    </source>
</evidence>
<dbReference type="GO" id="GO:0017057">
    <property type="term" value="F:6-phosphogluconolactonase activity"/>
    <property type="evidence" value="ECO:0007669"/>
    <property type="project" value="TreeGrafter"/>
</dbReference>
<dbReference type="InterPro" id="IPR019405">
    <property type="entry name" value="Lactonase_7-beta_prop"/>
</dbReference>
<keyword evidence="4" id="KW-1185">Reference proteome</keyword>
<sequence length="366" mass="37199">MTNEPTGNYIIASDIGSDGKLNTRRAVYTGGLGGHSNNGGGGDGLLSQGSVAVSSTSNMLAVVNAGSSTISLFSIDPSEPSSLKLVGAPISSGGQFPNSVAFNKDGDMVCALNSGEVNGVSCFSVSANSVAPLTQTQRSLGLNQTTPSTGPPGSPSQIFISPDGQNVVVSVKGIDASAPGYLAIWDITNGTLSTNSNTIPVPTGGQLPFGFVPIANEQAFVVADPAIGFNIMDMSGQNRSAAYPIDGQKAVCWAAFSSKTGNYYVIDAGASLITEIAVDGDLKASAVKSYSTGNNTGPLDPAVATIGDKDFLYTLTPGTKQVNVMMLNGAGQAQTVQSLDIAGHARSVNVPVNSTNLQGMATFFKV</sequence>
<protein>
    <recommendedName>
        <fullName evidence="5">Isomerase YbhE</fullName>
    </recommendedName>
</protein>
<dbReference type="AlphaFoldDB" id="A0A4S8M616"/>